<dbReference type="PANTHER" id="PTHR43390">
    <property type="entry name" value="SIGNAL PEPTIDASE I"/>
    <property type="match status" value="1"/>
</dbReference>
<dbReference type="OrthoDB" id="9802919at2"/>
<feature type="active site" evidence="6">
    <location>
        <position position="180"/>
    </location>
</feature>
<dbReference type="InterPro" id="IPR000223">
    <property type="entry name" value="Pept_S26A_signal_pept_1"/>
</dbReference>
<organism evidence="10 11">
    <name type="scientific">Treponema brennaborense (strain DSM 12168 / CIP 105900 / DD5/3)</name>
    <dbReference type="NCBI Taxonomy" id="906968"/>
    <lineage>
        <taxon>Bacteria</taxon>
        <taxon>Pseudomonadati</taxon>
        <taxon>Spirochaetota</taxon>
        <taxon>Spirochaetia</taxon>
        <taxon>Spirochaetales</taxon>
        <taxon>Treponemataceae</taxon>
        <taxon>Treponema</taxon>
    </lineage>
</organism>
<dbReference type="AlphaFoldDB" id="F4LKF4"/>
<evidence type="ECO:0000256" key="2">
    <source>
        <dbReference type="ARBA" id="ARBA00009370"/>
    </source>
</evidence>
<feature type="transmembrane region" description="Helical" evidence="7">
    <location>
        <begin position="29"/>
        <end position="47"/>
    </location>
</feature>
<comment type="similarity">
    <text evidence="2 7">Belongs to the peptidase S26 family.</text>
</comment>
<sequence>MKKFSVLVYSSLACSAAFALLNVVFRPDISAAAFPLAAVFTAVLVYFTFGKLLRRSAVAKLGVIRKLYQYLPFVMLVSFVFRRAGETGTSHAFDVVSVVLWIALTALAIAVSYFLSDKRVFALNPVWQVAKDSLPAPNPSKAKRVVREVFEWVDAFVQAAFTVALLNVFIIQLYEIPSESMVPEFLVRDRVVVLKTASGPRFPLSDVGIPRLRSYDRGDIVVFRNPHYAKDRQSEVKTFVAQLVYTLTFTGVNLNVDENGNLKADPLVKRVTGLPGEQLMMQDGVLYRRTAASAQFEAVQTDARWAEWNLAALPAKLLADIQSVPVTESQYESMITCEAERNALDFKAARDETLSLSARFAALRTKLSGTDSVTAAPSLFSDSDMFEYLLFSRIDEITLRLLSVPGGAAWLDAFLTSWIDDAPSSCFTDSPEPVGGDLYRDANYRLNLMIKRTFGRLAVRNAELIVSGVPAANWKFDAERASYLSEAQMLNSYIMLLDRRNMPVFPANAADGSARYIPEGEYFMMGDNRFNSLDMRHSYDETLVSLTPYDFYSVTYYSNMAPQSVPAKDILGTTVLRFWPGSRFGVPGVTGKSHE</sequence>
<evidence type="ECO:0000256" key="6">
    <source>
        <dbReference type="PIRSR" id="PIRSR600223-1"/>
    </source>
</evidence>
<feature type="chain" id="PRO_5003310890" description="Signal peptidase I" evidence="8">
    <location>
        <begin position="20"/>
        <end position="595"/>
    </location>
</feature>
<dbReference type="InterPro" id="IPR036286">
    <property type="entry name" value="LexA/Signal_pep-like_sf"/>
</dbReference>
<dbReference type="GO" id="GO:0009003">
    <property type="term" value="F:signal peptidase activity"/>
    <property type="evidence" value="ECO:0007669"/>
    <property type="project" value="UniProtKB-EC"/>
</dbReference>
<dbReference type="eggNOG" id="COG0681">
    <property type="taxonomic scope" value="Bacteria"/>
</dbReference>
<dbReference type="EC" id="3.4.21.89" evidence="3 7"/>
<evidence type="ECO:0000313" key="10">
    <source>
        <dbReference type="EMBL" id="AEE16528.1"/>
    </source>
</evidence>
<keyword evidence="7" id="KW-1133">Transmembrane helix</keyword>
<dbReference type="RefSeq" id="WP_013758236.1">
    <property type="nucleotide sequence ID" value="NC_015500.1"/>
</dbReference>
<reference evidence="11" key="1">
    <citation type="submission" date="2011-04" db="EMBL/GenBank/DDBJ databases">
        <title>The complete genome of Treponema brennaborense DSM 12168.</title>
        <authorList>
            <person name="Lucas S."/>
            <person name="Han J."/>
            <person name="Lapidus A."/>
            <person name="Bruce D."/>
            <person name="Goodwin L."/>
            <person name="Pitluck S."/>
            <person name="Peters L."/>
            <person name="Kyrpides N."/>
            <person name="Mavromatis K."/>
            <person name="Ivanova N."/>
            <person name="Mikhailova N."/>
            <person name="Pagani I."/>
            <person name="Teshima H."/>
            <person name="Detter J.C."/>
            <person name="Tapia R."/>
            <person name="Han C."/>
            <person name="Land M."/>
            <person name="Hauser L."/>
            <person name="Markowitz V."/>
            <person name="Cheng J.-F."/>
            <person name="Hugenholtz P."/>
            <person name="Woyke T."/>
            <person name="Wu D."/>
            <person name="Gronow S."/>
            <person name="Wellnitz S."/>
            <person name="Brambilla E."/>
            <person name="Klenk H.-P."/>
            <person name="Eisen J.A."/>
        </authorList>
    </citation>
    <scope>NUCLEOTIDE SEQUENCE [LARGE SCALE GENOMIC DNA]</scope>
    <source>
        <strain evidence="11">DSM 12168 / CIP 105900 / DD5/3</strain>
    </source>
</reference>
<feature type="active site" evidence="6">
    <location>
        <position position="269"/>
    </location>
</feature>
<dbReference type="GO" id="GO:0004252">
    <property type="term" value="F:serine-type endopeptidase activity"/>
    <property type="evidence" value="ECO:0007669"/>
    <property type="project" value="InterPro"/>
</dbReference>
<keyword evidence="7" id="KW-0472">Membrane</keyword>
<evidence type="ECO:0000256" key="8">
    <source>
        <dbReference type="SAM" id="SignalP"/>
    </source>
</evidence>
<name>F4LKF4_TREBD</name>
<comment type="subcellular location">
    <subcellularLocation>
        <location evidence="7">Membrane</location>
        <topology evidence="7">Single-pass type II membrane protein</topology>
    </subcellularLocation>
</comment>
<feature type="transmembrane region" description="Helical" evidence="7">
    <location>
        <begin position="149"/>
        <end position="174"/>
    </location>
</feature>
<dbReference type="NCBIfam" id="TIGR02227">
    <property type="entry name" value="sigpep_I_bact"/>
    <property type="match status" value="1"/>
</dbReference>
<dbReference type="Proteomes" id="UP000006546">
    <property type="component" value="Chromosome"/>
</dbReference>
<dbReference type="PANTHER" id="PTHR43390:SF1">
    <property type="entry name" value="CHLOROPLAST PROCESSING PEPTIDASE"/>
    <property type="match status" value="1"/>
</dbReference>
<dbReference type="InterPro" id="IPR019533">
    <property type="entry name" value="Peptidase_S26"/>
</dbReference>
<evidence type="ECO:0000256" key="4">
    <source>
        <dbReference type="ARBA" id="ARBA00019232"/>
    </source>
</evidence>
<keyword evidence="7" id="KW-0812">Transmembrane</keyword>
<evidence type="ECO:0000259" key="9">
    <source>
        <dbReference type="Pfam" id="PF10502"/>
    </source>
</evidence>
<feature type="transmembrane region" description="Helical" evidence="7">
    <location>
        <begin position="91"/>
        <end position="115"/>
    </location>
</feature>
<feature type="domain" description="Peptidase S26" evidence="9">
    <location>
        <begin position="150"/>
        <end position="288"/>
    </location>
</feature>
<dbReference type="EMBL" id="CP002696">
    <property type="protein sequence ID" value="AEE16528.1"/>
    <property type="molecule type" value="Genomic_DNA"/>
</dbReference>
<comment type="caution">
    <text evidence="7">Lacks conserved residue(s) required for the propagation of feature annotation.</text>
</comment>
<proteinExistence type="inferred from homology"/>
<evidence type="ECO:0000256" key="3">
    <source>
        <dbReference type="ARBA" id="ARBA00013208"/>
    </source>
</evidence>
<evidence type="ECO:0000313" key="11">
    <source>
        <dbReference type="Proteomes" id="UP000006546"/>
    </source>
</evidence>
<dbReference type="PROSITE" id="PS00760">
    <property type="entry name" value="SPASE_I_2"/>
    <property type="match status" value="1"/>
</dbReference>
<evidence type="ECO:0000256" key="7">
    <source>
        <dbReference type="RuleBase" id="RU362042"/>
    </source>
</evidence>
<dbReference type="STRING" id="906968.Trebr_1096"/>
<keyword evidence="7" id="KW-0645">Protease</keyword>
<feature type="domain" description="Peptidase S26" evidence="9">
    <location>
        <begin position="457"/>
        <end position="579"/>
    </location>
</feature>
<feature type="transmembrane region" description="Helical" evidence="7">
    <location>
        <begin position="67"/>
        <end position="85"/>
    </location>
</feature>
<gene>
    <name evidence="10" type="ordered locus">Trebr_1096</name>
</gene>
<dbReference type="HOGENOM" id="CLU_485649_0_0_12"/>
<dbReference type="KEGG" id="tbe:Trebr_1096"/>
<comment type="catalytic activity">
    <reaction evidence="1 7">
        <text>Cleavage of hydrophobic, N-terminal signal or leader sequences from secreted and periplasmic proteins.</text>
        <dbReference type="EC" id="3.4.21.89"/>
    </reaction>
</comment>
<keyword evidence="8" id="KW-0732">Signal</keyword>
<keyword evidence="11" id="KW-1185">Reference proteome</keyword>
<dbReference type="CDD" id="cd06530">
    <property type="entry name" value="S26_SPase_I"/>
    <property type="match status" value="1"/>
</dbReference>
<dbReference type="Gene3D" id="2.10.109.10">
    <property type="entry name" value="Umud Fragment, subunit A"/>
    <property type="match status" value="2"/>
</dbReference>
<keyword evidence="5 7" id="KW-0378">Hydrolase</keyword>
<dbReference type="Pfam" id="PF10502">
    <property type="entry name" value="Peptidase_S26"/>
    <property type="match status" value="2"/>
</dbReference>
<dbReference type="InterPro" id="IPR019757">
    <property type="entry name" value="Pept_S26A_signal_pept_1_Lys-AS"/>
</dbReference>
<dbReference type="PRINTS" id="PR00727">
    <property type="entry name" value="LEADERPTASE"/>
</dbReference>
<dbReference type="GO" id="GO:0006465">
    <property type="term" value="P:signal peptide processing"/>
    <property type="evidence" value="ECO:0007669"/>
    <property type="project" value="InterPro"/>
</dbReference>
<protein>
    <recommendedName>
        <fullName evidence="4 7">Signal peptidase I</fullName>
        <ecNumber evidence="3 7">3.4.21.89</ecNumber>
    </recommendedName>
</protein>
<evidence type="ECO:0000256" key="5">
    <source>
        <dbReference type="ARBA" id="ARBA00022801"/>
    </source>
</evidence>
<feature type="signal peptide" evidence="8">
    <location>
        <begin position="1"/>
        <end position="19"/>
    </location>
</feature>
<accession>F4LKF4</accession>
<evidence type="ECO:0000256" key="1">
    <source>
        <dbReference type="ARBA" id="ARBA00000677"/>
    </source>
</evidence>
<dbReference type="SUPFAM" id="SSF51306">
    <property type="entry name" value="LexA/Signal peptidase"/>
    <property type="match status" value="2"/>
</dbReference>
<dbReference type="GO" id="GO:0016020">
    <property type="term" value="C:membrane"/>
    <property type="evidence" value="ECO:0007669"/>
    <property type="project" value="UniProtKB-SubCell"/>
</dbReference>